<dbReference type="PROSITE" id="PS50234">
    <property type="entry name" value="VWFA"/>
    <property type="match status" value="1"/>
</dbReference>
<evidence type="ECO:0000256" key="1">
    <source>
        <dbReference type="SAM" id="MobiDB-lite"/>
    </source>
</evidence>
<gene>
    <name evidence="3" type="ORF">ENJ51_09690</name>
</gene>
<dbReference type="PANTHER" id="PTHR35023:SF1">
    <property type="entry name" value="MG-PROTOPORPHYRIN IX CHELATASE"/>
    <property type="match status" value="1"/>
</dbReference>
<dbReference type="Proteomes" id="UP000885750">
    <property type="component" value="Unassembled WGS sequence"/>
</dbReference>
<proteinExistence type="predicted"/>
<comment type="caution">
    <text evidence="3">The sequence shown here is derived from an EMBL/GenBank/DDBJ whole genome shotgun (WGS) entry which is preliminary data.</text>
</comment>
<name>A0A7V2T1R6_LEUMU</name>
<dbReference type="InterPro" id="IPR002035">
    <property type="entry name" value="VWF_A"/>
</dbReference>
<accession>A0A7V2T1R6</accession>
<dbReference type="EMBL" id="DRMS01000361">
    <property type="protein sequence ID" value="HFC93070.1"/>
    <property type="molecule type" value="Genomic_DNA"/>
</dbReference>
<dbReference type="PANTHER" id="PTHR35023">
    <property type="entry name" value="CHELATASE-RELATED"/>
    <property type="match status" value="1"/>
</dbReference>
<organism evidence="3">
    <name type="scientific">Leucothrix mucor</name>
    <dbReference type="NCBI Taxonomy" id="45248"/>
    <lineage>
        <taxon>Bacteria</taxon>
        <taxon>Pseudomonadati</taxon>
        <taxon>Pseudomonadota</taxon>
        <taxon>Gammaproteobacteria</taxon>
        <taxon>Thiotrichales</taxon>
        <taxon>Thiotrichaceae</taxon>
        <taxon>Leucothrix</taxon>
    </lineage>
</organism>
<reference evidence="3" key="1">
    <citation type="journal article" date="2020" name="mSystems">
        <title>Genome- and Community-Level Interaction Insights into Carbon Utilization and Element Cycling Functions of Hydrothermarchaeota in Hydrothermal Sediment.</title>
        <authorList>
            <person name="Zhou Z."/>
            <person name="Liu Y."/>
            <person name="Xu W."/>
            <person name="Pan J."/>
            <person name="Luo Z.H."/>
            <person name="Li M."/>
        </authorList>
    </citation>
    <scope>NUCLEOTIDE SEQUENCE [LARGE SCALE GENOMIC DNA]</scope>
    <source>
        <strain evidence="3">HyVt-493</strain>
    </source>
</reference>
<evidence type="ECO:0000259" key="2">
    <source>
        <dbReference type="PROSITE" id="PS50234"/>
    </source>
</evidence>
<dbReference type="Gene3D" id="3.40.50.410">
    <property type="entry name" value="von Willebrand factor, type A domain"/>
    <property type="match status" value="1"/>
</dbReference>
<feature type="region of interest" description="Disordered" evidence="1">
    <location>
        <begin position="1"/>
        <end position="22"/>
    </location>
</feature>
<dbReference type="Pfam" id="PF13519">
    <property type="entry name" value="VWA_2"/>
    <property type="match status" value="1"/>
</dbReference>
<protein>
    <submittedName>
        <fullName evidence="3">VWA domain-containing protein</fullName>
    </submittedName>
</protein>
<dbReference type="SMART" id="SM00327">
    <property type="entry name" value="VWA"/>
    <property type="match status" value="1"/>
</dbReference>
<dbReference type="AlphaFoldDB" id="A0A7V2T1R6"/>
<dbReference type="InterPro" id="IPR052989">
    <property type="entry name" value="Mg-chelatase_DI-like"/>
</dbReference>
<sequence length="215" mass="24389">MLLGNKQQQRQGRFCKQSGNHKTAQRINWQATLVHPDNRKQLSTAIYHQQSKAETILNIIALDTSGSTLASEQLSDAKAVVQSLCKFFYQQRQRIALLCFGNQRTDWVISDSKAPFNIDKILSAIQAGGGTPLRQALLEIRHYIGKRRQAQPAEKQTLFIISDGRSRDKLDDIRLDSTVEIIVLDSEKVAVKLNKARDLAMRLEADYIQLFRLPT</sequence>
<feature type="domain" description="VWFA" evidence="2">
    <location>
        <begin position="57"/>
        <end position="215"/>
    </location>
</feature>
<evidence type="ECO:0000313" key="3">
    <source>
        <dbReference type="EMBL" id="HFC93070.1"/>
    </source>
</evidence>
<dbReference type="InterPro" id="IPR036465">
    <property type="entry name" value="vWFA_dom_sf"/>
</dbReference>
<dbReference type="SUPFAM" id="SSF53300">
    <property type="entry name" value="vWA-like"/>
    <property type="match status" value="1"/>
</dbReference>